<keyword evidence="2" id="KW-1185">Reference proteome</keyword>
<gene>
    <name evidence="1" type="ORF">H8695_11375</name>
</gene>
<reference evidence="1" key="1">
    <citation type="submission" date="2020-08" db="EMBL/GenBank/DDBJ databases">
        <title>Genome public.</title>
        <authorList>
            <person name="Liu C."/>
            <person name="Sun Q."/>
        </authorList>
    </citation>
    <scope>NUCLEOTIDE SEQUENCE</scope>
    <source>
        <strain evidence="1">BX7</strain>
    </source>
</reference>
<protein>
    <submittedName>
        <fullName evidence="1">Uncharacterized protein</fullName>
    </submittedName>
</protein>
<sequence length="144" mass="16287">MEVAMTINEMAKRLHGREYGCEITQAEALQAKRSHLVVVFGYSDDNMELRGAIDDEIGCWGDTKVYVDGSKAYKMAAGECGSCRLYQKHVAMLPWIQALRGNDCFWYYQTSLPHAEFDVFEDGELYCRGIVCQLPQEGSNEQQG</sequence>
<dbReference type="RefSeq" id="WP_249301820.1">
    <property type="nucleotide sequence ID" value="NZ_JACRSP010000007.1"/>
</dbReference>
<name>A0A926HUU6_9FIRM</name>
<accession>A0A926HUU6</accession>
<dbReference type="AlphaFoldDB" id="A0A926HUU6"/>
<organism evidence="1 2">
    <name type="scientific">Feifania hominis</name>
    <dbReference type="NCBI Taxonomy" id="2763660"/>
    <lineage>
        <taxon>Bacteria</taxon>
        <taxon>Bacillati</taxon>
        <taxon>Bacillota</taxon>
        <taxon>Clostridia</taxon>
        <taxon>Eubacteriales</taxon>
        <taxon>Feifaniaceae</taxon>
        <taxon>Feifania</taxon>
    </lineage>
</organism>
<evidence type="ECO:0000313" key="2">
    <source>
        <dbReference type="Proteomes" id="UP000620366"/>
    </source>
</evidence>
<dbReference type="Proteomes" id="UP000620366">
    <property type="component" value="Unassembled WGS sequence"/>
</dbReference>
<evidence type="ECO:0000313" key="1">
    <source>
        <dbReference type="EMBL" id="MBC8537289.1"/>
    </source>
</evidence>
<dbReference type="EMBL" id="JACRSP010000007">
    <property type="protein sequence ID" value="MBC8537289.1"/>
    <property type="molecule type" value="Genomic_DNA"/>
</dbReference>
<comment type="caution">
    <text evidence="1">The sequence shown here is derived from an EMBL/GenBank/DDBJ whole genome shotgun (WGS) entry which is preliminary data.</text>
</comment>
<proteinExistence type="predicted"/>